<feature type="region of interest" description="Disordered" evidence="1">
    <location>
        <begin position="470"/>
        <end position="516"/>
    </location>
</feature>
<feature type="region of interest" description="Disordered" evidence="1">
    <location>
        <begin position="388"/>
        <end position="407"/>
    </location>
</feature>
<feature type="compositionally biased region" description="Basic and acidic residues" evidence="1">
    <location>
        <begin position="533"/>
        <end position="544"/>
    </location>
</feature>
<evidence type="ECO:0000313" key="3">
    <source>
        <dbReference type="Proteomes" id="UP001107558"/>
    </source>
</evidence>
<dbReference type="Proteomes" id="UP001107558">
    <property type="component" value="Chromosome 1"/>
</dbReference>
<reference evidence="2" key="1">
    <citation type="submission" date="2021-03" db="EMBL/GenBank/DDBJ databases">
        <title>Chromosome level genome of the anhydrobiotic midge Polypedilum vanderplanki.</title>
        <authorList>
            <person name="Yoshida Y."/>
            <person name="Kikawada T."/>
            <person name="Gusev O."/>
        </authorList>
    </citation>
    <scope>NUCLEOTIDE SEQUENCE</scope>
    <source>
        <strain evidence="2">NIAS01</strain>
        <tissue evidence="2">Whole body or cell culture</tissue>
    </source>
</reference>
<dbReference type="EMBL" id="JADBJN010000001">
    <property type="protein sequence ID" value="KAG5682919.1"/>
    <property type="molecule type" value="Genomic_DNA"/>
</dbReference>
<feature type="region of interest" description="Disordered" evidence="1">
    <location>
        <begin position="164"/>
        <end position="206"/>
    </location>
</feature>
<feature type="compositionally biased region" description="Low complexity" evidence="1">
    <location>
        <begin position="231"/>
        <end position="242"/>
    </location>
</feature>
<feature type="region of interest" description="Disordered" evidence="1">
    <location>
        <begin position="533"/>
        <end position="563"/>
    </location>
</feature>
<keyword evidence="3" id="KW-1185">Reference proteome</keyword>
<evidence type="ECO:0000313" key="2">
    <source>
        <dbReference type="EMBL" id="KAG5682919.1"/>
    </source>
</evidence>
<feature type="compositionally biased region" description="Polar residues" evidence="1">
    <location>
        <begin position="546"/>
        <end position="560"/>
    </location>
</feature>
<gene>
    <name evidence="2" type="ORF">PVAND_012237</name>
</gene>
<feature type="compositionally biased region" description="Low complexity" evidence="1">
    <location>
        <begin position="281"/>
        <end position="298"/>
    </location>
</feature>
<feature type="region of interest" description="Disordered" evidence="1">
    <location>
        <begin position="222"/>
        <end position="298"/>
    </location>
</feature>
<evidence type="ECO:0000256" key="1">
    <source>
        <dbReference type="SAM" id="MobiDB-lite"/>
    </source>
</evidence>
<feature type="compositionally biased region" description="Basic and acidic residues" evidence="1">
    <location>
        <begin position="488"/>
        <end position="506"/>
    </location>
</feature>
<protein>
    <submittedName>
        <fullName evidence="2">Uncharacterized protein</fullName>
    </submittedName>
</protein>
<name>A0A9J6CM46_POLVA</name>
<sequence>MKKYNCNSKDCKNYGNAIDNCISILQNEELNLIDKAMKTIESATKEIKKAKENLDNAKNNHEKITNHCKLLEESYEADIKKMRTAIEEKDKQLVERTIDETVIVSIRKDLKKEMGESLRKMLDEKENALKEEYKKKEKQRENEQQILREHYELKRKQLEDEFRNKQKKLRKRKASIESSSTEKSRRLNDWCNSSKSSSSMSPLLPQESMTSAISPIVDKLTIDSSKSPVNPKRTSSPTTTKSLFELIRKNVKPVVEETETHSSTPKSRPKSNEKKSRMRSGDSFQLSSSSRSPSMSPSVNALEQAYFDIDLKTPDQEQMTDDEKTPKTEIVIKSEKKSPVDRRFSQDMFSSDVIYVGRVDDKDKIYSVQASPTLEERQKMLLEKMKNEKETTPFIPSSLSEDESKPSTPIASYLTENRLKFDDECQYCNLFYDEIAEKKSVWHANAALNNCNCKGHYNRKKYLKELENEMNMSPETSSKTNNITDNNEEIKENEIDQPKKIDETKKSVTKKQNVAKKNDHIIRTKLDLIRKKKDRGLEPDERDPNCTPSGFWNLTISPRKNSPIRPKLYKNFTKEQLKELQNFL</sequence>
<organism evidence="2 3">
    <name type="scientific">Polypedilum vanderplanki</name>
    <name type="common">Sleeping chironomid midge</name>
    <dbReference type="NCBI Taxonomy" id="319348"/>
    <lineage>
        <taxon>Eukaryota</taxon>
        <taxon>Metazoa</taxon>
        <taxon>Ecdysozoa</taxon>
        <taxon>Arthropoda</taxon>
        <taxon>Hexapoda</taxon>
        <taxon>Insecta</taxon>
        <taxon>Pterygota</taxon>
        <taxon>Neoptera</taxon>
        <taxon>Endopterygota</taxon>
        <taxon>Diptera</taxon>
        <taxon>Nematocera</taxon>
        <taxon>Chironomoidea</taxon>
        <taxon>Chironomidae</taxon>
        <taxon>Chironominae</taxon>
        <taxon>Polypedilum</taxon>
        <taxon>Polypedilum</taxon>
    </lineage>
</organism>
<proteinExistence type="predicted"/>
<comment type="caution">
    <text evidence="2">The sequence shown here is derived from an EMBL/GenBank/DDBJ whole genome shotgun (WGS) entry which is preliminary data.</text>
</comment>
<dbReference type="AlphaFoldDB" id="A0A9J6CM46"/>
<accession>A0A9J6CM46</accession>